<comment type="caution">
    <text evidence="2">The sequence shown here is derived from an EMBL/GenBank/DDBJ whole genome shotgun (WGS) entry which is preliminary data.</text>
</comment>
<name>A0A920CJR2_9BACL</name>
<sequence>MRGPAKQCAIEGSVEHPQDRGTAEATARARSYDVAGVKQEWNVTLRCAADGMQEWKAALRRAERVKQALLNQKLII</sequence>
<organism evidence="2 3">
    <name type="scientific">Paenibacillus apis</name>
    <dbReference type="NCBI Taxonomy" id="1792174"/>
    <lineage>
        <taxon>Bacteria</taxon>
        <taxon>Bacillati</taxon>
        <taxon>Bacillota</taxon>
        <taxon>Bacilli</taxon>
        <taxon>Bacillales</taxon>
        <taxon>Paenibacillaceae</taxon>
        <taxon>Paenibacillus</taxon>
    </lineage>
</organism>
<keyword evidence="3" id="KW-1185">Reference proteome</keyword>
<feature type="compositionally biased region" description="Basic and acidic residues" evidence="1">
    <location>
        <begin position="13"/>
        <end position="22"/>
    </location>
</feature>
<dbReference type="AlphaFoldDB" id="A0A920CJR2"/>
<proteinExistence type="predicted"/>
<evidence type="ECO:0000313" key="2">
    <source>
        <dbReference type="EMBL" id="GIO41800.1"/>
    </source>
</evidence>
<evidence type="ECO:0000313" key="3">
    <source>
        <dbReference type="Proteomes" id="UP000678895"/>
    </source>
</evidence>
<evidence type="ECO:0000256" key="1">
    <source>
        <dbReference type="SAM" id="MobiDB-lite"/>
    </source>
</evidence>
<dbReference type="EMBL" id="BORS01000004">
    <property type="protein sequence ID" value="GIO41800.1"/>
    <property type="molecule type" value="Genomic_DNA"/>
</dbReference>
<reference evidence="2" key="1">
    <citation type="submission" date="2021-03" db="EMBL/GenBank/DDBJ databases">
        <title>Antimicrobial resistance genes in bacteria isolated from Japanese honey, and their potential for conferring macrolide and lincosamide resistance in the American foulbrood pathogen Paenibacillus larvae.</title>
        <authorList>
            <person name="Okamoto M."/>
            <person name="Kumagai M."/>
            <person name="Kanamori H."/>
            <person name="Takamatsu D."/>
        </authorList>
    </citation>
    <scope>NUCLEOTIDE SEQUENCE</scope>
    <source>
        <strain evidence="2">J41TS4</strain>
    </source>
</reference>
<feature type="region of interest" description="Disordered" evidence="1">
    <location>
        <begin position="1"/>
        <end position="27"/>
    </location>
</feature>
<protein>
    <submittedName>
        <fullName evidence="2">Uncharacterized protein</fullName>
    </submittedName>
</protein>
<dbReference type="Proteomes" id="UP000678895">
    <property type="component" value="Unassembled WGS sequence"/>
</dbReference>
<accession>A0A920CJR2</accession>
<gene>
    <name evidence="2" type="ORF">J41TS4_15580</name>
</gene>